<gene>
    <name evidence="2" type="ORF">OCBIM_22036209mg</name>
</gene>
<sequence length="84" mass="9621">MKMSWNITVEISVWFTRMLCLMFLVIVKLTGFPLAKINMPIHCRLSFIHRLYDAVTLLAALTESNKISGSDIKHFLSFTATETI</sequence>
<accession>A0A0L8GD13</accession>
<protein>
    <submittedName>
        <fullName evidence="2">Uncharacterized protein</fullName>
    </submittedName>
</protein>
<reference evidence="2" key="1">
    <citation type="submission" date="2015-07" db="EMBL/GenBank/DDBJ databases">
        <title>MeaNS - Measles Nucleotide Surveillance Program.</title>
        <authorList>
            <person name="Tran T."/>
            <person name="Druce J."/>
        </authorList>
    </citation>
    <scope>NUCLEOTIDE SEQUENCE</scope>
    <source>
        <strain evidence="2">UCB-OBI-ISO-001</strain>
        <tissue evidence="2">Gonad</tissue>
    </source>
</reference>
<name>A0A0L8GD13_OCTBM</name>
<keyword evidence="1" id="KW-0812">Transmembrane</keyword>
<feature type="transmembrane region" description="Helical" evidence="1">
    <location>
        <begin position="12"/>
        <end position="35"/>
    </location>
</feature>
<evidence type="ECO:0000313" key="2">
    <source>
        <dbReference type="EMBL" id="KOF74420.1"/>
    </source>
</evidence>
<proteinExistence type="predicted"/>
<organism evidence="2">
    <name type="scientific">Octopus bimaculoides</name>
    <name type="common">California two-spotted octopus</name>
    <dbReference type="NCBI Taxonomy" id="37653"/>
    <lineage>
        <taxon>Eukaryota</taxon>
        <taxon>Metazoa</taxon>
        <taxon>Spiralia</taxon>
        <taxon>Lophotrochozoa</taxon>
        <taxon>Mollusca</taxon>
        <taxon>Cephalopoda</taxon>
        <taxon>Coleoidea</taxon>
        <taxon>Octopodiformes</taxon>
        <taxon>Octopoda</taxon>
        <taxon>Incirrata</taxon>
        <taxon>Octopodidae</taxon>
        <taxon>Octopus</taxon>
    </lineage>
</organism>
<keyword evidence="1" id="KW-0472">Membrane</keyword>
<dbReference type="AlphaFoldDB" id="A0A0L8GD13"/>
<keyword evidence="1" id="KW-1133">Transmembrane helix</keyword>
<evidence type="ECO:0000256" key="1">
    <source>
        <dbReference type="SAM" id="Phobius"/>
    </source>
</evidence>
<dbReference type="EMBL" id="KQ422680">
    <property type="protein sequence ID" value="KOF74420.1"/>
    <property type="molecule type" value="Genomic_DNA"/>
</dbReference>